<dbReference type="InterPro" id="IPR011990">
    <property type="entry name" value="TPR-like_helical_dom_sf"/>
</dbReference>
<dbReference type="AlphaFoldDB" id="A0A1F8FWH1"/>
<evidence type="ECO:0000313" key="3">
    <source>
        <dbReference type="EMBL" id="OGN17523.1"/>
    </source>
</evidence>
<dbReference type="STRING" id="1802685.A3C88_01120"/>
<proteinExistence type="predicted"/>
<name>A0A1F8FWH1_9BACT</name>
<dbReference type="SUPFAM" id="SSF48452">
    <property type="entry name" value="TPR-like"/>
    <property type="match status" value="1"/>
</dbReference>
<reference evidence="3 4" key="1">
    <citation type="journal article" date="2016" name="Nat. Commun.">
        <title>Thousands of microbial genomes shed light on interconnected biogeochemical processes in an aquifer system.</title>
        <authorList>
            <person name="Anantharaman K."/>
            <person name="Brown C.T."/>
            <person name="Hug L.A."/>
            <person name="Sharon I."/>
            <person name="Castelle C.J."/>
            <person name="Probst A.J."/>
            <person name="Thomas B.C."/>
            <person name="Singh A."/>
            <person name="Wilkins M.J."/>
            <person name="Karaoz U."/>
            <person name="Brodie E.L."/>
            <person name="Williams K.H."/>
            <person name="Hubbard S.S."/>
            <person name="Banfield J.F."/>
        </authorList>
    </citation>
    <scope>NUCLEOTIDE SEQUENCE [LARGE SCALE GENOMIC DNA]</scope>
</reference>
<evidence type="ECO:0000256" key="1">
    <source>
        <dbReference type="PROSITE-ProRule" id="PRU00339"/>
    </source>
</evidence>
<dbReference type="EMBL" id="MGJZ01000008">
    <property type="protein sequence ID" value="OGN17523.1"/>
    <property type="molecule type" value="Genomic_DNA"/>
</dbReference>
<dbReference type="Gene3D" id="1.25.40.10">
    <property type="entry name" value="Tetratricopeptide repeat domain"/>
    <property type="match status" value="1"/>
</dbReference>
<dbReference type="InterPro" id="IPR019734">
    <property type="entry name" value="TPR_rpt"/>
</dbReference>
<keyword evidence="2" id="KW-0812">Transmembrane</keyword>
<gene>
    <name evidence="3" type="ORF">A3C88_01120</name>
</gene>
<dbReference type="PROSITE" id="PS50005">
    <property type="entry name" value="TPR"/>
    <property type="match status" value="1"/>
</dbReference>
<feature type="transmembrane region" description="Helical" evidence="2">
    <location>
        <begin position="6"/>
        <end position="22"/>
    </location>
</feature>
<keyword evidence="1" id="KW-0802">TPR repeat</keyword>
<sequence length="195" mass="22335">MFIIVPLTLIIGSLAGIAIIVYRKLPYLKKLTPESHEVGVSMIHDLFPELVDWITRFDLQEYKQQSLRELEKMLRKLRVASLKIDNLADLLIKRIRKVHLSRHLEQVAEKSAELEPVESKVESLANQWKAQEQKLIVDIAQNPKDPHLYEVLGDLYMKINNMADAKEAYEAALGLIPNDEGLARKYSKLLQTPVA</sequence>
<accession>A0A1F8FWH1</accession>
<comment type="caution">
    <text evidence="3">The sequence shown here is derived from an EMBL/GenBank/DDBJ whole genome shotgun (WGS) entry which is preliminary data.</text>
</comment>
<keyword evidence="2" id="KW-1133">Transmembrane helix</keyword>
<evidence type="ECO:0000313" key="4">
    <source>
        <dbReference type="Proteomes" id="UP000178117"/>
    </source>
</evidence>
<evidence type="ECO:0000256" key="2">
    <source>
        <dbReference type="SAM" id="Phobius"/>
    </source>
</evidence>
<protein>
    <submittedName>
        <fullName evidence="3">Uncharacterized protein</fullName>
    </submittedName>
</protein>
<dbReference type="Proteomes" id="UP000178117">
    <property type="component" value="Unassembled WGS sequence"/>
</dbReference>
<feature type="repeat" description="TPR" evidence="1">
    <location>
        <begin position="146"/>
        <end position="179"/>
    </location>
</feature>
<dbReference type="Pfam" id="PF13181">
    <property type="entry name" value="TPR_8"/>
    <property type="match status" value="1"/>
</dbReference>
<organism evidence="3 4">
    <name type="scientific">Candidatus Yanofskybacteria bacterium RIFCSPHIGHO2_02_FULL_50_12</name>
    <dbReference type="NCBI Taxonomy" id="1802685"/>
    <lineage>
        <taxon>Bacteria</taxon>
        <taxon>Candidatus Yanofskyibacteriota</taxon>
    </lineage>
</organism>
<keyword evidence="2" id="KW-0472">Membrane</keyword>